<dbReference type="EMBL" id="NRJF01000030">
    <property type="protein sequence ID" value="RIY37885.1"/>
    <property type="molecule type" value="Genomic_DNA"/>
</dbReference>
<dbReference type="OrthoDB" id="9973494at2"/>
<reference evidence="2 3" key="1">
    <citation type="submission" date="2017-08" db="EMBL/GenBank/DDBJ databases">
        <title>Reclassification of Bisgaard taxon 37 and 44.</title>
        <authorList>
            <person name="Christensen H."/>
        </authorList>
    </citation>
    <scope>NUCLEOTIDE SEQUENCE [LARGE SCALE GENOMIC DNA]</scope>
    <source>
        <strain evidence="2 3">EEAB3T1</strain>
    </source>
</reference>
<feature type="transmembrane region" description="Helical" evidence="1">
    <location>
        <begin position="172"/>
        <end position="192"/>
    </location>
</feature>
<sequence length="242" mass="27758">MDFTRNIFASRRLSLAKLGRGIIIIAILSITTLLLSWFLVPLKILGNLGLKPGLSNLISFDNLSSEVLVGSLITIFYYSFVFILFIVLGKLFPSIERSSVIKKILIYFGLSFVCSYLVTWQLLPQPISAWWLGLIVTSAYASIGTVFLFILSLYLQRFFITCRSQFLSWGRNLLVILSFIFVYTVMLVHNYADAEDFITLSSLLFSKQALPYFIVTASTFMVYQILVRVFLMPRPRRLNFYE</sequence>
<keyword evidence="1" id="KW-0472">Membrane</keyword>
<dbReference type="RefSeq" id="WP_119534170.1">
    <property type="nucleotide sequence ID" value="NZ_NRJF01000030.1"/>
</dbReference>
<feature type="transmembrane region" description="Helical" evidence="1">
    <location>
        <begin position="212"/>
        <end position="231"/>
    </location>
</feature>
<protein>
    <submittedName>
        <fullName evidence="2">Uncharacterized protein</fullName>
    </submittedName>
</protein>
<accession>A0A3A1YJP3</accession>
<feature type="transmembrane region" description="Helical" evidence="1">
    <location>
        <begin position="129"/>
        <end position="151"/>
    </location>
</feature>
<evidence type="ECO:0000313" key="3">
    <source>
        <dbReference type="Proteomes" id="UP000265964"/>
    </source>
</evidence>
<evidence type="ECO:0000313" key="2">
    <source>
        <dbReference type="EMBL" id="RIY37885.1"/>
    </source>
</evidence>
<gene>
    <name evidence="2" type="ORF">CKF59_01250</name>
</gene>
<dbReference type="Proteomes" id="UP000265964">
    <property type="component" value="Unassembled WGS sequence"/>
</dbReference>
<keyword evidence="1" id="KW-0812">Transmembrane</keyword>
<dbReference type="AlphaFoldDB" id="A0A3A1YJP3"/>
<comment type="caution">
    <text evidence="2">The sequence shown here is derived from an EMBL/GenBank/DDBJ whole genome shotgun (WGS) entry which is preliminary data.</text>
</comment>
<feature type="transmembrane region" description="Helical" evidence="1">
    <location>
        <begin position="21"/>
        <end position="40"/>
    </location>
</feature>
<name>A0A3A1YJP3_9GAMM</name>
<keyword evidence="1" id="KW-1133">Transmembrane helix</keyword>
<feature type="transmembrane region" description="Helical" evidence="1">
    <location>
        <begin position="67"/>
        <end position="92"/>
    </location>
</feature>
<feature type="transmembrane region" description="Helical" evidence="1">
    <location>
        <begin position="104"/>
        <end position="123"/>
    </location>
</feature>
<evidence type="ECO:0000256" key="1">
    <source>
        <dbReference type="SAM" id="Phobius"/>
    </source>
</evidence>
<keyword evidence="3" id="KW-1185">Reference proteome</keyword>
<proteinExistence type="predicted"/>
<organism evidence="2 3">
    <name type="scientific">Psittacicella gerlachiana</name>
    <dbReference type="NCBI Taxonomy" id="2028574"/>
    <lineage>
        <taxon>Bacteria</taxon>
        <taxon>Pseudomonadati</taxon>
        <taxon>Pseudomonadota</taxon>
        <taxon>Gammaproteobacteria</taxon>
        <taxon>Pasteurellales</taxon>
        <taxon>Psittacicellaceae</taxon>
        <taxon>Psittacicella</taxon>
    </lineage>
</organism>